<keyword evidence="7" id="KW-1185">Reference proteome</keyword>
<accession>A0A4Z0BE96</accession>
<evidence type="ECO:0000256" key="2">
    <source>
        <dbReference type="ARBA" id="ARBA00023125"/>
    </source>
</evidence>
<evidence type="ECO:0000256" key="1">
    <source>
        <dbReference type="ARBA" id="ARBA00023015"/>
    </source>
</evidence>
<evidence type="ECO:0000313" key="7">
    <source>
        <dbReference type="Proteomes" id="UP000297839"/>
    </source>
</evidence>
<dbReference type="OrthoDB" id="116240at2"/>
<dbReference type="PROSITE" id="PS50977">
    <property type="entry name" value="HTH_TETR_2"/>
    <property type="match status" value="1"/>
</dbReference>
<keyword evidence="2 4" id="KW-0238">DNA-binding</keyword>
<feature type="DNA-binding region" description="H-T-H motif" evidence="4">
    <location>
        <begin position="38"/>
        <end position="57"/>
    </location>
</feature>
<dbReference type="Proteomes" id="UP000297839">
    <property type="component" value="Unassembled WGS sequence"/>
</dbReference>
<evidence type="ECO:0000259" key="5">
    <source>
        <dbReference type="PROSITE" id="PS50977"/>
    </source>
</evidence>
<evidence type="ECO:0000313" key="6">
    <source>
        <dbReference type="EMBL" id="TFY97011.1"/>
    </source>
</evidence>
<evidence type="ECO:0000256" key="4">
    <source>
        <dbReference type="PROSITE-ProRule" id="PRU00335"/>
    </source>
</evidence>
<dbReference type="PANTHER" id="PTHR47506">
    <property type="entry name" value="TRANSCRIPTIONAL REGULATORY PROTEIN"/>
    <property type="match status" value="1"/>
</dbReference>
<dbReference type="AlphaFoldDB" id="A0A4Z0BE96"/>
<gene>
    <name evidence="6" type="ORF">EZ216_19290</name>
</gene>
<dbReference type="PANTHER" id="PTHR47506:SF1">
    <property type="entry name" value="HTH-TYPE TRANSCRIPTIONAL REGULATOR YJDC"/>
    <property type="match status" value="1"/>
</dbReference>
<dbReference type="SUPFAM" id="SSF48498">
    <property type="entry name" value="Tetracyclin repressor-like, C-terminal domain"/>
    <property type="match status" value="1"/>
</dbReference>
<dbReference type="InterPro" id="IPR001647">
    <property type="entry name" value="HTH_TetR"/>
</dbReference>
<keyword evidence="1" id="KW-0805">Transcription regulation</keyword>
<dbReference type="EMBL" id="SMLK01000009">
    <property type="protein sequence ID" value="TFY97011.1"/>
    <property type="molecule type" value="Genomic_DNA"/>
</dbReference>
<proteinExistence type="predicted"/>
<dbReference type="PRINTS" id="PR00455">
    <property type="entry name" value="HTHTETR"/>
</dbReference>
<dbReference type="Gene3D" id="1.10.357.10">
    <property type="entry name" value="Tetracycline Repressor, domain 2"/>
    <property type="match status" value="1"/>
</dbReference>
<dbReference type="Pfam" id="PF00440">
    <property type="entry name" value="TetR_N"/>
    <property type="match status" value="1"/>
</dbReference>
<reference evidence="6 7" key="1">
    <citation type="submission" date="2019-03" db="EMBL/GenBank/DDBJ databases">
        <title>Ramlibacter sp. 18x22-1, whole genome shotgun sequence.</title>
        <authorList>
            <person name="Zhang X."/>
            <person name="Feng G."/>
            <person name="Zhu H."/>
        </authorList>
    </citation>
    <scope>NUCLEOTIDE SEQUENCE [LARGE SCALE GENOMIC DNA]</scope>
    <source>
        <strain evidence="6 7">18x22-1</strain>
    </source>
</reference>
<dbReference type="InterPro" id="IPR036271">
    <property type="entry name" value="Tet_transcr_reg_TetR-rel_C_sf"/>
</dbReference>
<protein>
    <submittedName>
        <fullName evidence="6">TetR/AcrR family transcriptional regulator</fullName>
    </submittedName>
</protein>
<organism evidence="6 7">
    <name type="scientific">Ramlibacter humi</name>
    <dbReference type="NCBI Taxonomy" id="2530451"/>
    <lineage>
        <taxon>Bacteria</taxon>
        <taxon>Pseudomonadati</taxon>
        <taxon>Pseudomonadota</taxon>
        <taxon>Betaproteobacteria</taxon>
        <taxon>Burkholderiales</taxon>
        <taxon>Comamonadaceae</taxon>
        <taxon>Ramlibacter</taxon>
    </lineage>
</organism>
<dbReference type="SUPFAM" id="SSF46689">
    <property type="entry name" value="Homeodomain-like"/>
    <property type="match status" value="1"/>
</dbReference>
<dbReference type="InterPro" id="IPR009057">
    <property type="entry name" value="Homeodomain-like_sf"/>
</dbReference>
<name>A0A4Z0BE96_9BURK</name>
<dbReference type="GO" id="GO:0003677">
    <property type="term" value="F:DNA binding"/>
    <property type="evidence" value="ECO:0007669"/>
    <property type="project" value="UniProtKB-UniRule"/>
</dbReference>
<keyword evidence="3" id="KW-0804">Transcription</keyword>
<comment type="caution">
    <text evidence="6">The sequence shown here is derived from an EMBL/GenBank/DDBJ whole genome shotgun (WGS) entry which is preliminary data.</text>
</comment>
<feature type="domain" description="HTH tetR-type" evidence="5">
    <location>
        <begin position="15"/>
        <end position="75"/>
    </location>
</feature>
<dbReference type="RefSeq" id="WP_135251426.1">
    <property type="nucleotide sequence ID" value="NZ_SMLK01000009.1"/>
</dbReference>
<sequence>MATATLPAPTKGDRRPVRERLLASADELFYGEGINNVGIDRILEHAGVAKASLYSTFGSKDELVRAYLEHRHSTRRARIERHLAGKRSPRERLLSVFDAQAEALAQPGFRGCAFLMANAEQPGESRGKPVCDEYRAWIRALFVRLVKDTGARRAEALARQLLLVYDGATVAAQMDGQGAEAIAAARATAAALLDAATKA</sequence>
<evidence type="ECO:0000256" key="3">
    <source>
        <dbReference type="ARBA" id="ARBA00023163"/>
    </source>
</evidence>